<evidence type="ECO:0000313" key="4">
    <source>
        <dbReference type="Proteomes" id="UP000609531"/>
    </source>
</evidence>
<evidence type="ECO:0000256" key="1">
    <source>
        <dbReference type="SAM" id="MobiDB-lite"/>
    </source>
</evidence>
<dbReference type="SUPFAM" id="SSF49899">
    <property type="entry name" value="Concanavalin A-like lectins/glucanases"/>
    <property type="match status" value="1"/>
</dbReference>
<proteinExistence type="predicted"/>
<organism evidence="3 4">
    <name type="scientific">Acuticoccus mangrovi</name>
    <dbReference type="NCBI Taxonomy" id="2796142"/>
    <lineage>
        <taxon>Bacteria</taxon>
        <taxon>Pseudomonadati</taxon>
        <taxon>Pseudomonadota</taxon>
        <taxon>Alphaproteobacteria</taxon>
        <taxon>Hyphomicrobiales</taxon>
        <taxon>Amorphaceae</taxon>
        <taxon>Acuticoccus</taxon>
    </lineage>
</organism>
<dbReference type="InterPro" id="IPR046540">
    <property type="entry name" value="DMFA2_C"/>
</dbReference>
<accession>A0A934IQ78</accession>
<dbReference type="EMBL" id="JAEKJA010000023">
    <property type="protein sequence ID" value="MBJ3778067.1"/>
    <property type="molecule type" value="Genomic_DNA"/>
</dbReference>
<dbReference type="Proteomes" id="UP000609531">
    <property type="component" value="Unassembled WGS sequence"/>
</dbReference>
<dbReference type="InterPro" id="IPR013320">
    <property type="entry name" value="ConA-like_dom_sf"/>
</dbReference>
<name>A0A934IQ78_9HYPH</name>
<dbReference type="RefSeq" id="WP_198883971.1">
    <property type="nucleotide sequence ID" value="NZ_JAEKJA010000023.1"/>
</dbReference>
<keyword evidence="4" id="KW-1185">Reference proteome</keyword>
<comment type="caution">
    <text evidence="3">The sequence shown here is derived from an EMBL/GenBank/DDBJ whole genome shotgun (WGS) entry which is preliminary data.</text>
</comment>
<reference evidence="3" key="1">
    <citation type="submission" date="2020-12" db="EMBL/GenBank/DDBJ databases">
        <title>Bacterial taxonomy.</title>
        <authorList>
            <person name="Pan X."/>
        </authorList>
    </citation>
    <scope>NUCLEOTIDE SEQUENCE</scope>
    <source>
        <strain evidence="3">B2012</strain>
    </source>
</reference>
<dbReference type="Pfam" id="PF20254">
    <property type="entry name" value="DMFA2_C"/>
    <property type="match status" value="1"/>
</dbReference>
<gene>
    <name evidence="3" type="ORF">JCR33_20370</name>
</gene>
<dbReference type="AlphaFoldDB" id="A0A934IQ78"/>
<protein>
    <submittedName>
        <fullName evidence="3">LamG domain-containing protein</fullName>
    </submittedName>
</protein>
<evidence type="ECO:0000259" key="2">
    <source>
        <dbReference type="Pfam" id="PF20254"/>
    </source>
</evidence>
<evidence type="ECO:0000313" key="3">
    <source>
        <dbReference type="EMBL" id="MBJ3778067.1"/>
    </source>
</evidence>
<sequence>MAADVPIGRIHLHAYAERLSVRAGESVDIMASLEGADRAEARLVRLRHGDAHPDGPGFREEEIDHPVNGPMPLRHQPVQQGNFLRVPDPDARLAPEGAFTLHAFVFPGLPGDDRQEIISRGCAARGYGLRIDGGGHLAFWLGDGRSTEEIAAPKRLLRHIWYLVTASFDPRTRRVQLTQKAVVGRYNAIWSKIVPCDYDAVVETEATIGLHHLGGTEVLVGGLEERGEEGGTRVGHLYSGKIDRFGISRGVMGAAERDALAAGALPATADILAYWDTARGYGADGIGDQVEDIGPHGLHAHGVNRPVRGQTGWNWDGRSDSFRLAPEQYGGIEFHADALADCRWQPSASLRLGEDLHSGVYALRLTAEHGGEVATERAVFFVRPARPRAEICFLVPTATYLAYANGPKGLEGDVAQAVMGRAPVLTATDLEACANGYRFGLSTYDLHADGAGVCYSSARRPIFTMRPDYRLPGLAAPWGLGADLSVLAWLDHHGYAYEIITDEDLHRDGAAALAPYRVVINGTHCEYYSERMLDATEDYLAAGGRLLYLSGNGYYWVVAFRDDEPWIVEVRRGQAGSRAWQGRAGEGHLATSGEPGGLWRNRNRAPQKLVGTGFASEGMDVSVPYRRRPDSRAPEAAWIFDGVDGDVVGDFGLVNGGAVGLEIDRYDLSLGTPPNALLLASSEPLTRNWPLAQEEVMFAHPALGGDENPLVRCDMVYLRTRNGGAVFSPSSIAWGSALPCNGFDNSVSIIMKNVVDGFLRRDLPPEG</sequence>
<dbReference type="Gene3D" id="2.60.120.200">
    <property type="match status" value="1"/>
</dbReference>
<feature type="domain" description="N,N-dimethylformamidase beta subunit-like C-terminal" evidence="2">
    <location>
        <begin position="311"/>
        <end position="743"/>
    </location>
</feature>
<feature type="region of interest" description="Disordered" evidence="1">
    <location>
        <begin position="581"/>
        <end position="602"/>
    </location>
</feature>